<evidence type="ECO:0000313" key="1">
    <source>
        <dbReference type="EMBL" id="KAB7498218.1"/>
    </source>
</evidence>
<dbReference type="EMBL" id="SEYY01019469">
    <property type="protein sequence ID" value="KAB7498218.1"/>
    <property type="molecule type" value="Genomic_DNA"/>
</dbReference>
<dbReference type="OrthoDB" id="6339427at2759"/>
<reference evidence="1 2" key="1">
    <citation type="journal article" date="2019" name="PLoS Biol.">
        <title>Sex chromosomes control vertical transmission of feminizing Wolbachia symbionts in an isopod.</title>
        <authorList>
            <person name="Becking T."/>
            <person name="Chebbi M.A."/>
            <person name="Giraud I."/>
            <person name="Moumen B."/>
            <person name="Laverre T."/>
            <person name="Caubet Y."/>
            <person name="Peccoud J."/>
            <person name="Gilbert C."/>
            <person name="Cordaux R."/>
        </authorList>
    </citation>
    <scope>NUCLEOTIDE SEQUENCE [LARGE SCALE GENOMIC DNA]</scope>
    <source>
        <strain evidence="1">ANa2</strain>
        <tissue evidence="1">Whole body excluding digestive tract and cuticle</tissue>
    </source>
</reference>
<evidence type="ECO:0000313" key="2">
    <source>
        <dbReference type="Proteomes" id="UP000326759"/>
    </source>
</evidence>
<accession>A0A5N5SWC9</accession>
<name>A0A5N5SWC9_9CRUS</name>
<proteinExistence type="predicted"/>
<comment type="caution">
    <text evidence="1">The sequence shown here is derived from an EMBL/GenBank/DDBJ whole genome shotgun (WGS) entry which is preliminary data.</text>
</comment>
<keyword evidence="2" id="KW-1185">Reference proteome</keyword>
<dbReference type="Proteomes" id="UP000326759">
    <property type="component" value="Unassembled WGS sequence"/>
</dbReference>
<organism evidence="1 2">
    <name type="scientific">Armadillidium nasatum</name>
    <dbReference type="NCBI Taxonomy" id="96803"/>
    <lineage>
        <taxon>Eukaryota</taxon>
        <taxon>Metazoa</taxon>
        <taxon>Ecdysozoa</taxon>
        <taxon>Arthropoda</taxon>
        <taxon>Crustacea</taxon>
        <taxon>Multicrustacea</taxon>
        <taxon>Malacostraca</taxon>
        <taxon>Eumalacostraca</taxon>
        <taxon>Peracarida</taxon>
        <taxon>Isopoda</taxon>
        <taxon>Oniscidea</taxon>
        <taxon>Crinocheta</taxon>
        <taxon>Armadillidiidae</taxon>
        <taxon>Armadillidium</taxon>
    </lineage>
</organism>
<evidence type="ECO:0008006" key="3">
    <source>
        <dbReference type="Google" id="ProtNLM"/>
    </source>
</evidence>
<protein>
    <recommendedName>
        <fullName evidence="3">Glycosyltransferase 2-like domain-containing protein</fullName>
    </recommendedName>
</protein>
<gene>
    <name evidence="1" type="ORF">Anas_02538</name>
</gene>
<feature type="non-terminal residue" evidence="1">
    <location>
        <position position="94"/>
    </location>
</feature>
<dbReference type="AlphaFoldDB" id="A0A5N5SWC9"/>
<sequence>MKKPVSIVSDGSTTNENRSGAVACMNLGVTNSSGDAFFIAGDTLFDKSFNLEEMIKKFIKLKAENSFVSLIVSAPVRDDDVSKCNGYFELSFVI</sequence>